<dbReference type="OrthoDB" id="626541at2"/>
<gene>
    <name evidence="1" type="ORF">SAMN05444266_11160</name>
</gene>
<dbReference type="SUPFAM" id="SSF55486">
    <property type="entry name" value="Metalloproteases ('zincins'), catalytic domain"/>
    <property type="match status" value="1"/>
</dbReference>
<protein>
    <submittedName>
        <fullName evidence="1">Dual-action HEIGH metallo-peptidase</fullName>
    </submittedName>
</protein>
<sequence>MKNKALLMLGLLLVVAIFAIVACKKAIDSAPKIQTIALTNDHAKKVYNYIIGMGFPAHQIVDQPDAFIVEGDIRFPKDMVLPKALEEQYYTGSLVSTSWVTNIRLSVDASMTSMNSEITSAIGQWNGITSCAINWTIVTSGTYDVLITDTNLGNGVCGQGTFPSAGKAGNLIYINKAYIAGNTFAQRARTICHEMGHNVSFRHTNWFSRGEPTATDVPGVPGTDANSLMNGGQCGTGATSLSAKDIQAAQALYP</sequence>
<evidence type="ECO:0000313" key="1">
    <source>
        <dbReference type="EMBL" id="SHM79766.1"/>
    </source>
</evidence>
<reference evidence="1 2" key="1">
    <citation type="submission" date="2016-11" db="EMBL/GenBank/DDBJ databases">
        <authorList>
            <person name="Jaros S."/>
            <person name="Januszkiewicz K."/>
            <person name="Wedrychowicz H."/>
        </authorList>
    </citation>
    <scope>NUCLEOTIDE SEQUENCE [LARGE SCALE GENOMIC DNA]</scope>
    <source>
        <strain evidence="1 2">DSM 27406</strain>
    </source>
</reference>
<dbReference type="InterPro" id="IPR024079">
    <property type="entry name" value="MetalloPept_cat_dom_sf"/>
</dbReference>
<proteinExistence type="predicted"/>
<dbReference type="STRING" id="1419482.SAMN05444266_11160"/>
<keyword evidence="2" id="KW-1185">Reference proteome</keyword>
<name>A0A1M7LNJ6_9BACT</name>
<dbReference type="PROSITE" id="PS51257">
    <property type="entry name" value="PROKAR_LIPOPROTEIN"/>
    <property type="match status" value="1"/>
</dbReference>
<evidence type="ECO:0000313" key="2">
    <source>
        <dbReference type="Proteomes" id="UP000184420"/>
    </source>
</evidence>
<dbReference type="AlphaFoldDB" id="A0A1M7LNJ6"/>
<organism evidence="1 2">
    <name type="scientific">Chitinophaga jiangningensis</name>
    <dbReference type="NCBI Taxonomy" id="1419482"/>
    <lineage>
        <taxon>Bacteria</taxon>
        <taxon>Pseudomonadati</taxon>
        <taxon>Bacteroidota</taxon>
        <taxon>Chitinophagia</taxon>
        <taxon>Chitinophagales</taxon>
        <taxon>Chitinophagaceae</taxon>
        <taxon>Chitinophaga</taxon>
    </lineage>
</organism>
<dbReference type="Gene3D" id="3.40.390.10">
    <property type="entry name" value="Collagenase (Catalytic Domain)"/>
    <property type="match status" value="1"/>
</dbReference>
<dbReference type="Pfam" id="PF12388">
    <property type="entry name" value="Peptidase_M57"/>
    <property type="match status" value="1"/>
</dbReference>
<dbReference type="Proteomes" id="UP000184420">
    <property type="component" value="Unassembled WGS sequence"/>
</dbReference>
<dbReference type="RefSeq" id="WP_073086635.1">
    <property type="nucleotide sequence ID" value="NZ_FRBL01000011.1"/>
</dbReference>
<dbReference type="InterPro" id="IPR024653">
    <property type="entry name" value="Peptidase_M10/M27/M57"/>
</dbReference>
<dbReference type="EMBL" id="FRBL01000011">
    <property type="protein sequence ID" value="SHM79766.1"/>
    <property type="molecule type" value="Genomic_DNA"/>
</dbReference>
<dbReference type="GO" id="GO:0008237">
    <property type="term" value="F:metallopeptidase activity"/>
    <property type="evidence" value="ECO:0007669"/>
    <property type="project" value="InterPro"/>
</dbReference>
<accession>A0A1M7LNJ6</accession>